<reference evidence="1 2" key="1">
    <citation type="submission" date="2024-07" db="EMBL/GenBank/DDBJ databases">
        <title>Section-level genome sequencing and comparative genomics of Aspergillus sections Usti and Cavernicolus.</title>
        <authorList>
            <consortium name="Lawrence Berkeley National Laboratory"/>
            <person name="Nybo J.L."/>
            <person name="Vesth T.C."/>
            <person name="Theobald S."/>
            <person name="Frisvad J.C."/>
            <person name="Larsen T.O."/>
            <person name="Kjaerboelling I."/>
            <person name="Rothschild-Mancinelli K."/>
            <person name="Lyhne E.K."/>
            <person name="Kogle M.E."/>
            <person name="Barry K."/>
            <person name="Clum A."/>
            <person name="Na H."/>
            <person name="Ledsgaard L."/>
            <person name="Lin J."/>
            <person name="Lipzen A."/>
            <person name="Kuo A."/>
            <person name="Riley R."/>
            <person name="Mondo S."/>
            <person name="LaButti K."/>
            <person name="Haridas S."/>
            <person name="Pangalinan J."/>
            <person name="Salamov A.A."/>
            <person name="Simmons B.A."/>
            <person name="Magnuson J.K."/>
            <person name="Chen J."/>
            <person name="Drula E."/>
            <person name="Henrissat B."/>
            <person name="Wiebenga A."/>
            <person name="Lubbers R.J."/>
            <person name="Gomes A.C."/>
            <person name="Makela M.R."/>
            <person name="Stajich J."/>
            <person name="Grigoriev I.V."/>
            <person name="Mortensen U.H."/>
            <person name="De vries R.P."/>
            <person name="Baker S.E."/>
            <person name="Andersen M.R."/>
        </authorList>
    </citation>
    <scope>NUCLEOTIDE SEQUENCE [LARGE SCALE GENOMIC DNA]</scope>
    <source>
        <strain evidence="1 2">CBS 600.67</strain>
    </source>
</reference>
<evidence type="ECO:0000313" key="1">
    <source>
        <dbReference type="EMBL" id="KAL2825413.1"/>
    </source>
</evidence>
<organism evidence="1 2">
    <name type="scientific">Aspergillus cavernicola</name>
    <dbReference type="NCBI Taxonomy" id="176166"/>
    <lineage>
        <taxon>Eukaryota</taxon>
        <taxon>Fungi</taxon>
        <taxon>Dikarya</taxon>
        <taxon>Ascomycota</taxon>
        <taxon>Pezizomycotina</taxon>
        <taxon>Eurotiomycetes</taxon>
        <taxon>Eurotiomycetidae</taxon>
        <taxon>Eurotiales</taxon>
        <taxon>Aspergillaceae</taxon>
        <taxon>Aspergillus</taxon>
        <taxon>Aspergillus subgen. Nidulantes</taxon>
    </lineage>
</organism>
<gene>
    <name evidence="1" type="ORF">BDW59DRAFT_161641</name>
</gene>
<keyword evidence="2" id="KW-1185">Reference proteome</keyword>
<comment type="caution">
    <text evidence="1">The sequence shown here is derived from an EMBL/GenBank/DDBJ whole genome shotgun (WGS) entry which is preliminary data.</text>
</comment>
<protein>
    <submittedName>
        <fullName evidence="1">Uncharacterized protein</fullName>
    </submittedName>
</protein>
<dbReference type="EMBL" id="JBFXLS010000036">
    <property type="protein sequence ID" value="KAL2825413.1"/>
    <property type="molecule type" value="Genomic_DNA"/>
</dbReference>
<name>A0ABR4ICF6_9EURO</name>
<proteinExistence type="predicted"/>
<accession>A0ABR4ICF6</accession>
<dbReference type="Proteomes" id="UP001610335">
    <property type="component" value="Unassembled WGS sequence"/>
</dbReference>
<sequence>MLRNALLEQGGTIGFAPSIQAGADDTAKALLAVFLLDKPLSTRRLLDRFKSPTHFHTYHGKRDLSFTANYNVLLPF</sequence>
<evidence type="ECO:0000313" key="2">
    <source>
        <dbReference type="Proteomes" id="UP001610335"/>
    </source>
</evidence>